<evidence type="ECO:0000256" key="3">
    <source>
        <dbReference type="ARBA" id="ARBA00023136"/>
    </source>
</evidence>
<keyword evidence="2" id="KW-0378">Hydrolase</keyword>
<dbReference type="PANTHER" id="PTHR30627">
    <property type="entry name" value="PEPTIDOGLYCAN D,D-TRANSPEPTIDASE"/>
    <property type="match status" value="1"/>
</dbReference>
<sequence>MRQGFRARLVLVSALAFILFSTLLARFYYVQVHRHEELLGKAQKKYTAKRLSKGRRGMIFDSTRSPAPNILAMTRVTYEVFAEPKHMGSRKWEVFDILKKETGVSDDLLRPRFLNEKLVQVVVAKGITIDKVMKLREMKLPGLHYKESQSRFYPKYSLASNVLGFINHQGKGVMGIESTFDKQMTPTTGEVVIERSRKNRELQTLKSVNPKDGWDVYLTISEPIQSFMEEELDRLVSKIPCKSVYAMMTDPRTGAIMAMAQRPTFNPNDRSSMKAGSYTNRMVEHVFEPGSIMKACSIAVVMGLRNFSFNDRIDCEDGMWYFAGRPLRDAGHNYGNIPIWQVIQKSSNIGTAKLAISVGKHAMYSGLRRFGFGEKSGLNMGTESRGIFRHVDKWDGLSISRMPIGQGIAVTVPQMMQAWGALANDGNMMQLRVVDKVKKPDTGEVIEYPPILKRRVLPLRVTQGMTNALKTVTRDGGTAPKAHVPGYYVAGKTGTSQKWINNAYSDRIHVASFVGYAPADNPEFVLMIVVDEPSYKYRYGGTAAAPTFRRIAEKTLRYLNVTPDLPDEITDEVK</sequence>
<dbReference type="PANTHER" id="PTHR30627:SF1">
    <property type="entry name" value="PEPTIDOGLYCAN D,D-TRANSPEPTIDASE FTSI"/>
    <property type="match status" value="1"/>
</dbReference>
<dbReference type="Gene3D" id="3.30.450.330">
    <property type="match status" value="1"/>
</dbReference>
<dbReference type="Pfam" id="PF00905">
    <property type="entry name" value="Transpeptidase"/>
    <property type="match status" value="1"/>
</dbReference>
<dbReference type="GO" id="GO:0005886">
    <property type="term" value="C:plasma membrane"/>
    <property type="evidence" value="ECO:0007669"/>
    <property type="project" value="TreeGrafter"/>
</dbReference>
<dbReference type="Gene3D" id="3.90.1310.10">
    <property type="entry name" value="Penicillin-binding protein 2a (Domain 2)"/>
    <property type="match status" value="1"/>
</dbReference>
<accession>A6DMM1</accession>
<name>A6DMM1_9BACT</name>
<keyword evidence="2" id="KW-0121">Carboxypeptidase</keyword>
<feature type="domain" description="Penicillin-binding protein dimerisation" evidence="5">
    <location>
        <begin position="53"/>
        <end position="205"/>
    </location>
</feature>
<protein>
    <submittedName>
        <fullName evidence="6">Penicillin-binding protein, transpeptidase</fullName>
    </submittedName>
</protein>
<keyword evidence="7" id="KW-1185">Reference proteome</keyword>
<dbReference type="Gene3D" id="3.40.710.10">
    <property type="entry name" value="DD-peptidase/beta-lactamase superfamily"/>
    <property type="match status" value="1"/>
</dbReference>
<dbReference type="GO" id="GO:0004180">
    <property type="term" value="F:carboxypeptidase activity"/>
    <property type="evidence" value="ECO:0007669"/>
    <property type="project" value="UniProtKB-KW"/>
</dbReference>
<feature type="domain" description="Penicillin-binding protein transpeptidase" evidence="4">
    <location>
        <begin position="245"/>
        <end position="552"/>
    </location>
</feature>
<dbReference type="OrthoDB" id="9804124at2"/>
<evidence type="ECO:0000259" key="5">
    <source>
        <dbReference type="Pfam" id="PF03717"/>
    </source>
</evidence>
<evidence type="ECO:0000256" key="1">
    <source>
        <dbReference type="ARBA" id="ARBA00004370"/>
    </source>
</evidence>
<dbReference type="eggNOG" id="COG0768">
    <property type="taxonomic scope" value="Bacteria"/>
</dbReference>
<evidence type="ECO:0000313" key="7">
    <source>
        <dbReference type="Proteomes" id="UP000004947"/>
    </source>
</evidence>
<dbReference type="GO" id="GO:0008658">
    <property type="term" value="F:penicillin binding"/>
    <property type="evidence" value="ECO:0007669"/>
    <property type="project" value="InterPro"/>
</dbReference>
<dbReference type="EMBL" id="ABCK01000011">
    <property type="protein sequence ID" value="EDM27211.1"/>
    <property type="molecule type" value="Genomic_DNA"/>
</dbReference>
<evidence type="ECO:0000259" key="4">
    <source>
        <dbReference type="Pfam" id="PF00905"/>
    </source>
</evidence>
<dbReference type="InterPro" id="IPR050515">
    <property type="entry name" value="Beta-lactam/transpept"/>
</dbReference>
<dbReference type="SUPFAM" id="SSF56601">
    <property type="entry name" value="beta-lactamase/transpeptidase-like"/>
    <property type="match status" value="1"/>
</dbReference>
<dbReference type="Proteomes" id="UP000004947">
    <property type="component" value="Unassembled WGS sequence"/>
</dbReference>
<dbReference type="GO" id="GO:0071555">
    <property type="term" value="P:cell wall organization"/>
    <property type="evidence" value="ECO:0007669"/>
    <property type="project" value="TreeGrafter"/>
</dbReference>
<keyword evidence="2" id="KW-0645">Protease</keyword>
<dbReference type="InterPro" id="IPR036138">
    <property type="entry name" value="PBP_dimer_sf"/>
</dbReference>
<dbReference type="Pfam" id="PF03717">
    <property type="entry name" value="PBP_dimer"/>
    <property type="match status" value="1"/>
</dbReference>
<proteinExistence type="predicted"/>
<comment type="caution">
    <text evidence="6">The sequence shown here is derived from an EMBL/GenBank/DDBJ whole genome shotgun (WGS) entry which is preliminary data.</text>
</comment>
<reference evidence="6 7" key="1">
    <citation type="journal article" date="2010" name="J. Bacteriol.">
        <title>Genome sequence of Lentisphaera araneosa HTCC2155T, the type species of the order Lentisphaerales in the phylum Lentisphaerae.</title>
        <authorList>
            <person name="Thrash J.C."/>
            <person name="Cho J.C."/>
            <person name="Vergin K.L."/>
            <person name="Morris R.M."/>
            <person name="Giovannoni S.J."/>
        </authorList>
    </citation>
    <scope>NUCLEOTIDE SEQUENCE [LARGE SCALE GENOMIC DNA]</scope>
    <source>
        <strain evidence="6 7">HTCC2155</strain>
    </source>
</reference>
<evidence type="ECO:0000256" key="2">
    <source>
        <dbReference type="ARBA" id="ARBA00022645"/>
    </source>
</evidence>
<dbReference type="SUPFAM" id="SSF56519">
    <property type="entry name" value="Penicillin binding protein dimerisation domain"/>
    <property type="match status" value="1"/>
</dbReference>
<dbReference type="InterPro" id="IPR012338">
    <property type="entry name" value="Beta-lactam/transpept-like"/>
</dbReference>
<evidence type="ECO:0000313" key="6">
    <source>
        <dbReference type="EMBL" id="EDM27211.1"/>
    </source>
</evidence>
<dbReference type="InterPro" id="IPR001460">
    <property type="entry name" value="PCN-bd_Tpept"/>
</dbReference>
<dbReference type="InterPro" id="IPR005311">
    <property type="entry name" value="PBP_dimer"/>
</dbReference>
<dbReference type="STRING" id="313628.LNTAR_16117"/>
<organism evidence="6 7">
    <name type="scientific">Lentisphaera araneosa HTCC2155</name>
    <dbReference type="NCBI Taxonomy" id="313628"/>
    <lineage>
        <taxon>Bacteria</taxon>
        <taxon>Pseudomonadati</taxon>
        <taxon>Lentisphaerota</taxon>
        <taxon>Lentisphaeria</taxon>
        <taxon>Lentisphaerales</taxon>
        <taxon>Lentisphaeraceae</taxon>
        <taxon>Lentisphaera</taxon>
    </lineage>
</organism>
<comment type="subcellular location">
    <subcellularLocation>
        <location evidence="1">Membrane</location>
    </subcellularLocation>
</comment>
<dbReference type="AlphaFoldDB" id="A6DMM1"/>
<gene>
    <name evidence="6" type="ORF">LNTAR_16117</name>
</gene>
<keyword evidence="3" id="KW-0472">Membrane</keyword>